<dbReference type="InterPro" id="IPR025420">
    <property type="entry name" value="DUF4143"/>
</dbReference>
<protein>
    <recommendedName>
        <fullName evidence="5">AAA+ ATPase domain-containing protein</fullName>
    </recommendedName>
</protein>
<feature type="domain" description="AAA" evidence="1">
    <location>
        <begin position="27"/>
        <end position="139"/>
    </location>
</feature>
<dbReference type="PANTHER" id="PTHR43566">
    <property type="entry name" value="CONSERVED PROTEIN"/>
    <property type="match status" value="1"/>
</dbReference>
<keyword evidence="4" id="KW-1185">Reference proteome</keyword>
<proteinExistence type="predicted"/>
<dbReference type="HOGENOM" id="CLU_041527_4_1_11"/>
<dbReference type="KEGG" id="mph:MLP_30640"/>
<evidence type="ECO:0000313" key="3">
    <source>
        <dbReference type="EMBL" id="BAK36078.1"/>
    </source>
</evidence>
<gene>
    <name evidence="3" type="ordered locus">MLP_30640</name>
</gene>
<reference evidence="3 4" key="1">
    <citation type="submission" date="2011-05" db="EMBL/GenBank/DDBJ databases">
        <title>Whole genome sequence of Microlunatus phosphovorus NM-1.</title>
        <authorList>
            <person name="Hosoyama A."/>
            <person name="Sasaki K."/>
            <person name="Harada T."/>
            <person name="Igarashi R."/>
            <person name="Kawakoshi A."/>
            <person name="Sasagawa M."/>
            <person name="Fukada J."/>
            <person name="Nakamura S."/>
            <person name="Katano Y."/>
            <person name="Hanada S."/>
            <person name="Kamagata Y."/>
            <person name="Nakamura N."/>
            <person name="Yamazaki S."/>
            <person name="Fujita N."/>
        </authorList>
    </citation>
    <scope>NUCLEOTIDE SEQUENCE [LARGE SCALE GENOMIC DNA]</scope>
    <source>
        <strain evidence="4">ATCC 700054 / DSM 10555 / JCM 9379 / NBRC 101784 / NCIMB 13414 / VKM Ac-1990 / NM-1</strain>
    </source>
</reference>
<dbReference type="PANTHER" id="PTHR43566:SF2">
    <property type="entry name" value="DUF4143 DOMAIN-CONTAINING PROTEIN"/>
    <property type="match status" value="1"/>
</dbReference>
<accession>F5XKK6</accession>
<evidence type="ECO:0000313" key="4">
    <source>
        <dbReference type="Proteomes" id="UP000007947"/>
    </source>
</evidence>
<dbReference type="Pfam" id="PF13635">
    <property type="entry name" value="DUF4143"/>
    <property type="match status" value="1"/>
</dbReference>
<dbReference type="STRING" id="1032480.MLP_30640"/>
<dbReference type="Gene3D" id="3.40.50.300">
    <property type="entry name" value="P-loop containing nucleotide triphosphate hydrolases"/>
    <property type="match status" value="1"/>
</dbReference>
<dbReference type="Pfam" id="PF13173">
    <property type="entry name" value="AAA_14"/>
    <property type="match status" value="1"/>
</dbReference>
<feature type="domain" description="DUF4143" evidence="2">
    <location>
        <begin position="206"/>
        <end position="365"/>
    </location>
</feature>
<organism evidence="3 4">
    <name type="scientific">Microlunatus phosphovorus (strain ATCC 700054 / DSM 10555 / JCM 9379 / NBRC 101784 / NCIMB 13414 / VKM Ac-1990 / NM-1)</name>
    <dbReference type="NCBI Taxonomy" id="1032480"/>
    <lineage>
        <taxon>Bacteria</taxon>
        <taxon>Bacillati</taxon>
        <taxon>Actinomycetota</taxon>
        <taxon>Actinomycetes</taxon>
        <taxon>Propionibacteriales</taxon>
        <taxon>Propionibacteriaceae</taxon>
        <taxon>Microlunatus</taxon>
    </lineage>
</organism>
<evidence type="ECO:0000259" key="2">
    <source>
        <dbReference type="Pfam" id="PF13635"/>
    </source>
</evidence>
<dbReference type="RefSeq" id="WP_013863943.1">
    <property type="nucleotide sequence ID" value="NC_015635.1"/>
</dbReference>
<dbReference type="EMBL" id="AP012204">
    <property type="protein sequence ID" value="BAK36078.1"/>
    <property type="molecule type" value="Genomic_DNA"/>
</dbReference>
<dbReference type="InterPro" id="IPR027417">
    <property type="entry name" value="P-loop_NTPase"/>
</dbReference>
<dbReference type="SUPFAM" id="SSF52540">
    <property type="entry name" value="P-loop containing nucleoside triphosphate hydrolases"/>
    <property type="match status" value="1"/>
</dbReference>
<dbReference type="InterPro" id="IPR041682">
    <property type="entry name" value="AAA_14"/>
</dbReference>
<evidence type="ECO:0000259" key="1">
    <source>
        <dbReference type="Pfam" id="PF13173"/>
    </source>
</evidence>
<dbReference type="AlphaFoldDB" id="F5XKK6"/>
<dbReference type="eggNOG" id="COG1373">
    <property type="taxonomic scope" value="Bacteria"/>
</dbReference>
<evidence type="ECO:0008006" key="5">
    <source>
        <dbReference type="Google" id="ProtNLM"/>
    </source>
</evidence>
<dbReference type="OrthoDB" id="128089at2"/>
<sequence length="417" mass="45300">MDRLVDESGYVPRHVDRALDRLLEELPAVMLTGPRGCGKTTTALRRARSVLRLDLPGQAAAFRGSPDAVLATFPTPVLIDEWQSEPASMGAVKRAVDGGRGAGRFLLTGSVRARLGSAGWPGTGRVVPLSMYGLTVAELERRDQDDDVVGRLFGEGELSTTRLDPAPTLVDYVDHAVRGGFPDTVGLGDFARSHWYEGYIDQLTRHDVPELADVRNTSGLARLLRAVALNTAGPPDMSTLAGAAGLDHRTARTYLDLLEDLRIIERTPAWASNRLSRLVKLPKHFIVDPGMAAHLTGDDRTGVLRNGDRLGRLVETFVVAQLRPLLRLASPAVGTFHLRDANQTHEVDLVLESASGQIVAIEIKAADAVTARDARHLVWLRDRLGPAFHRGVVMHTGATTYPVGDRIWAMPIAAIWS</sequence>
<name>F5XKK6_MICPN</name>
<dbReference type="Proteomes" id="UP000007947">
    <property type="component" value="Chromosome"/>
</dbReference>